<protein>
    <submittedName>
        <fullName evidence="2">Uncharacterized protein</fullName>
    </submittedName>
</protein>
<accession>A0A177CZM8</accession>
<reference evidence="2 3" key="1">
    <citation type="submission" date="2016-05" db="EMBL/GenBank/DDBJ databases">
        <title>Comparative analysis of secretome profiles of manganese(II)-oxidizing ascomycete fungi.</title>
        <authorList>
            <consortium name="DOE Joint Genome Institute"/>
            <person name="Zeiner C.A."/>
            <person name="Purvine S.O."/>
            <person name="Zink E.M."/>
            <person name="Wu S."/>
            <person name="Pasa-Tolic L."/>
            <person name="Chaput D.L."/>
            <person name="Haridas S."/>
            <person name="Grigoriev I.V."/>
            <person name="Santelli C.M."/>
            <person name="Hansel C.M."/>
        </authorList>
    </citation>
    <scope>NUCLEOTIDE SEQUENCE [LARGE SCALE GENOMIC DNA]</scope>
    <source>
        <strain evidence="2 3">AP3s5-JAC2a</strain>
    </source>
</reference>
<feature type="region of interest" description="Disordered" evidence="1">
    <location>
        <begin position="1"/>
        <end position="51"/>
    </location>
</feature>
<organism evidence="2 3">
    <name type="scientific">Paraphaeosphaeria sporulosa</name>
    <dbReference type="NCBI Taxonomy" id="1460663"/>
    <lineage>
        <taxon>Eukaryota</taxon>
        <taxon>Fungi</taxon>
        <taxon>Dikarya</taxon>
        <taxon>Ascomycota</taxon>
        <taxon>Pezizomycotina</taxon>
        <taxon>Dothideomycetes</taxon>
        <taxon>Pleosporomycetidae</taxon>
        <taxon>Pleosporales</taxon>
        <taxon>Massarineae</taxon>
        <taxon>Didymosphaeriaceae</taxon>
        <taxon>Paraphaeosphaeria</taxon>
    </lineage>
</organism>
<evidence type="ECO:0000313" key="3">
    <source>
        <dbReference type="Proteomes" id="UP000077069"/>
    </source>
</evidence>
<dbReference type="OrthoDB" id="4352284at2759"/>
<dbReference type="InParanoid" id="A0A177CZM8"/>
<gene>
    <name evidence="2" type="ORF">CC84DRAFT_1160205</name>
</gene>
<keyword evidence="3" id="KW-1185">Reference proteome</keyword>
<evidence type="ECO:0000256" key="1">
    <source>
        <dbReference type="SAM" id="MobiDB-lite"/>
    </source>
</evidence>
<name>A0A177CZM8_9PLEO</name>
<sequence>MFITPAHSIPTRSINQPKKRDRNMHHLRDTLLSPSPKGPPELSMAGDTVRDQQDTRECIAHGELKEVRGAAFYHRTSIVTGRYAISETE</sequence>
<dbReference type="RefSeq" id="XP_018043330.1">
    <property type="nucleotide sequence ID" value="XM_018177438.1"/>
</dbReference>
<dbReference type="EMBL" id="KV441548">
    <property type="protein sequence ID" value="OAG12965.1"/>
    <property type="molecule type" value="Genomic_DNA"/>
</dbReference>
<dbReference type="AlphaFoldDB" id="A0A177CZM8"/>
<evidence type="ECO:0000313" key="2">
    <source>
        <dbReference type="EMBL" id="OAG12965.1"/>
    </source>
</evidence>
<dbReference type="Proteomes" id="UP000077069">
    <property type="component" value="Unassembled WGS sequence"/>
</dbReference>
<proteinExistence type="predicted"/>
<dbReference type="GeneID" id="28760924"/>